<feature type="domain" description="Galactokinase N-terminal" evidence="3">
    <location>
        <begin position="18"/>
        <end position="66"/>
    </location>
</feature>
<sequence>MPMWPVPTAPAAERAAQLHQKLVGTAATHVASAPATWPLIGEHIDHYGGVVVMGSAALRAAAAVSPRKDGVISVTQVSTDAQGAQEKRAAEVTLDRLGELAAAQQPTIDKAGRTVLADPPTGGLAERVGGVIYSLINRQQLSRETAGADVTIVTDIPLDSGLGGQAAADVAVALAMMGDSTDLNEAPLRARIAEICAQAVDLFSATPALRARHTTALRGSDTDVTVVDYADGSVTHAPHPLNKDEAAFIISVPAAARPDEAVEEIRRRQRFVDAACHAFGAESLRLLPDAPQRVIEWLAAVHKVQGADNQPTLAEASAWLNFYEEETSRSQAFARALRSRRAAELHPLLTQSQSALKTMYALNSAEKLVELATLRGAHSARAVTAGTSASVVAYVPARAAANFAADLADDGLTVIPLQPGANARVES</sequence>
<dbReference type="Gene3D" id="3.30.230.10">
    <property type="match status" value="1"/>
</dbReference>
<dbReference type="KEGG" id="cee:CENDO_08080"/>
<dbReference type="Gene3D" id="3.30.70.890">
    <property type="entry name" value="GHMP kinase, C-terminal domain"/>
    <property type="match status" value="1"/>
</dbReference>
<organism evidence="4 5">
    <name type="scientific">Corynebacterium endometrii</name>
    <dbReference type="NCBI Taxonomy" id="2488819"/>
    <lineage>
        <taxon>Bacteria</taxon>
        <taxon>Bacillati</taxon>
        <taxon>Actinomycetota</taxon>
        <taxon>Actinomycetes</taxon>
        <taxon>Mycobacteriales</taxon>
        <taxon>Corynebacteriaceae</taxon>
        <taxon>Corynebacterium</taxon>
    </lineage>
</organism>
<dbReference type="PANTHER" id="PTHR10457:SF7">
    <property type="entry name" value="GALACTOKINASE-RELATED"/>
    <property type="match status" value="1"/>
</dbReference>
<evidence type="ECO:0000313" key="4">
    <source>
        <dbReference type="EMBL" id="QCB28890.1"/>
    </source>
</evidence>
<proteinExistence type="predicted"/>
<dbReference type="InterPro" id="IPR019539">
    <property type="entry name" value="GalKase_N"/>
</dbReference>
<dbReference type="GO" id="GO:0005829">
    <property type="term" value="C:cytosol"/>
    <property type="evidence" value="ECO:0007669"/>
    <property type="project" value="TreeGrafter"/>
</dbReference>
<evidence type="ECO:0000259" key="3">
    <source>
        <dbReference type="Pfam" id="PF10509"/>
    </source>
</evidence>
<keyword evidence="4" id="KW-0418">Kinase</keyword>
<keyword evidence="2" id="KW-0067">ATP-binding</keyword>
<dbReference type="PANTHER" id="PTHR10457">
    <property type="entry name" value="MEVALONATE KINASE/GALACTOKINASE"/>
    <property type="match status" value="1"/>
</dbReference>
<dbReference type="RefSeq" id="WP_136141565.1">
    <property type="nucleotide sequence ID" value="NZ_CP039247.1"/>
</dbReference>
<evidence type="ECO:0000256" key="2">
    <source>
        <dbReference type="ARBA" id="ARBA00022840"/>
    </source>
</evidence>
<reference evidence="4 5" key="1">
    <citation type="submission" date="2019-04" db="EMBL/GenBank/DDBJ databases">
        <title>Corynebacterium endometrii sp. nov., isolated from the uterus of a cow with endometritis.</title>
        <authorList>
            <person name="Ballas P."/>
            <person name="Ruckert C."/>
            <person name="Wagener K."/>
            <person name="Drillich M."/>
            <person name="Kaempfer P."/>
            <person name="Busse H.-J."/>
            <person name="Ehling-Schulz M."/>
        </authorList>
    </citation>
    <scope>NUCLEOTIDE SEQUENCE [LARGE SCALE GENOMIC DNA]</scope>
    <source>
        <strain evidence="4 5">LMM-1653</strain>
    </source>
</reference>
<dbReference type="GO" id="GO:0004335">
    <property type="term" value="F:galactokinase activity"/>
    <property type="evidence" value="ECO:0007669"/>
    <property type="project" value="TreeGrafter"/>
</dbReference>
<dbReference type="OrthoDB" id="4427597at2"/>
<dbReference type="EMBL" id="CP039247">
    <property type="protein sequence ID" value="QCB28890.1"/>
    <property type="molecule type" value="Genomic_DNA"/>
</dbReference>
<dbReference type="Proteomes" id="UP000296352">
    <property type="component" value="Chromosome"/>
</dbReference>
<dbReference type="InterPro" id="IPR014721">
    <property type="entry name" value="Ribsml_uS5_D2-typ_fold_subgr"/>
</dbReference>
<dbReference type="AlphaFoldDB" id="A0A4P7QHA4"/>
<name>A0A4P7QHA4_9CORY</name>
<accession>A0A4P7QHA4</accession>
<dbReference type="SUPFAM" id="SSF55060">
    <property type="entry name" value="GHMP Kinase, C-terminal domain"/>
    <property type="match status" value="1"/>
</dbReference>
<dbReference type="InterPro" id="IPR020568">
    <property type="entry name" value="Ribosomal_Su5_D2-typ_SF"/>
</dbReference>
<dbReference type="PRINTS" id="PR00959">
    <property type="entry name" value="MEVGALKINASE"/>
</dbReference>
<dbReference type="GO" id="GO:0006012">
    <property type="term" value="P:galactose metabolic process"/>
    <property type="evidence" value="ECO:0007669"/>
    <property type="project" value="TreeGrafter"/>
</dbReference>
<dbReference type="SUPFAM" id="SSF54211">
    <property type="entry name" value="Ribosomal protein S5 domain 2-like"/>
    <property type="match status" value="1"/>
</dbReference>
<gene>
    <name evidence="4" type="ORF">CENDO_08080</name>
</gene>
<dbReference type="InterPro" id="IPR036554">
    <property type="entry name" value="GHMP_kinase_C_sf"/>
</dbReference>
<evidence type="ECO:0000313" key="5">
    <source>
        <dbReference type="Proteomes" id="UP000296352"/>
    </source>
</evidence>
<keyword evidence="1" id="KW-0547">Nucleotide-binding</keyword>
<dbReference type="GO" id="GO:0005524">
    <property type="term" value="F:ATP binding"/>
    <property type="evidence" value="ECO:0007669"/>
    <property type="project" value="UniProtKB-KW"/>
</dbReference>
<dbReference type="Pfam" id="PF10509">
    <property type="entry name" value="GalKase_gal_bdg"/>
    <property type="match status" value="1"/>
</dbReference>
<evidence type="ECO:0000256" key="1">
    <source>
        <dbReference type="ARBA" id="ARBA00022741"/>
    </source>
</evidence>
<protein>
    <submittedName>
        <fullName evidence="4">Galactokinase</fullName>
    </submittedName>
</protein>
<keyword evidence="4" id="KW-0808">Transferase</keyword>
<keyword evidence="5" id="KW-1185">Reference proteome</keyword>